<dbReference type="Proteomes" id="UP001287445">
    <property type="component" value="Unassembled WGS sequence"/>
</dbReference>
<gene>
    <name evidence="1" type="ORF">SGN30_24470</name>
</gene>
<evidence type="ECO:0000313" key="1">
    <source>
        <dbReference type="EMBL" id="MDX4956579.1"/>
    </source>
</evidence>
<reference evidence="1" key="1">
    <citation type="submission" date="2023-11" db="EMBL/GenBank/DDBJ databases">
        <title>Identification and selenium tolerance of Delftia acidovorans R3-25.</title>
        <authorList>
            <person name="Zhang S."/>
            <person name="Liu Y."/>
            <person name="Guo Y."/>
        </authorList>
    </citation>
    <scope>NUCLEOTIDE SEQUENCE</scope>
    <source>
        <strain evidence="1">R3-25</strain>
    </source>
</reference>
<dbReference type="RefSeq" id="WP_319076089.1">
    <property type="nucleotide sequence ID" value="NZ_JAWWMZ010000012.1"/>
</dbReference>
<dbReference type="EMBL" id="JAWWMZ010000012">
    <property type="protein sequence ID" value="MDX4956579.1"/>
    <property type="molecule type" value="Genomic_DNA"/>
</dbReference>
<proteinExistence type="predicted"/>
<evidence type="ECO:0000313" key="2">
    <source>
        <dbReference type="Proteomes" id="UP001287445"/>
    </source>
</evidence>
<comment type="caution">
    <text evidence="1">The sequence shown here is derived from an EMBL/GenBank/DDBJ whole genome shotgun (WGS) entry which is preliminary data.</text>
</comment>
<accession>A0AAJ2V956</accession>
<sequence length="308" mass="33676">MPIGISDVAHSVRKNSASVAAPVQLGHAQQLIVAALGYKSLAAYQAAQVAGLEAQDLSNVHHVVLDYDKLDQRASELGAAPTPSQLHELIDSAFKERAPHTHIHVSHAGFDNYLREHVDQVVIEDDDVNSEMANANYDGIDEVYFDFEVESESVPVGSSLEIDLDGHVGLGIDTERPYAGHKVNVEGFLAVERLGSQCFGSVDCQVTKAELDTNWGDDDYDGEPPPRSVSQAYAELLGLELHEVGYLADVEAMELDGSSGEMVYGYLLDFTDYASPEIAQKILRRHSSLRIEVGPDFFEGVRSDDWPH</sequence>
<organism evidence="1 2">
    <name type="scientific">Delftia acidovorans</name>
    <name type="common">Pseudomonas acidovorans</name>
    <name type="synonym">Comamonas acidovorans</name>
    <dbReference type="NCBI Taxonomy" id="80866"/>
    <lineage>
        <taxon>Bacteria</taxon>
        <taxon>Pseudomonadati</taxon>
        <taxon>Pseudomonadota</taxon>
        <taxon>Betaproteobacteria</taxon>
        <taxon>Burkholderiales</taxon>
        <taxon>Comamonadaceae</taxon>
        <taxon>Delftia</taxon>
    </lineage>
</organism>
<dbReference type="AlphaFoldDB" id="A0AAJ2V956"/>
<protein>
    <submittedName>
        <fullName evidence="1">Uncharacterized protein</fullName>
    </submittedName>
</protein>
<name>A0AAJ2V956_DELAC</name>